<organism evidence="2 3">
    <name type="scientific">Lentinus tigrinus ALCF2SS1-6</name>
    <dbReference type="NCBI Taxonomy" id="1328759"/>
    <lineage>
        <taxon>Eukaryota</taxon>
        <taxon>Fungi</taxon>
        <taxon>Dikarya</taxon>
        <taxon>Basidiomycota</taxon>
        <taxon>Agaricomycotina</taxon>
        <taxon>Agaricomycetes</taxon>
        <taxon>Polyporales</taxon>
        <taxon>Polyporaceae</taxon>
        <taxon>Lentinus</taxon>
    </lineage>
</organism>
<dbReference type="Proteomes" id="UP000313359">
    <property type="component" value="Unassembled WGS sequence"/>
</dbReference>
<feature type="region of interest" description="Disordered" evidence="1">
    <location>
        <begin position="160"/>
        <end position="197"/>
    </location>
</feature>
<evidence type="ECO:0000313" key="2">
    <source>
        <dbReference type="EMBL" id="RPD65378.1"/>
    </source>
</evidence>
<keyword evidence="3" id="KW-1185">Reference proteome</keyword>
<dbReference type="OrthoDB" id="3070390at2759"/>
<protein>
    <submittedName>
        <fullName evidence="2">Uncharacterized protein</fullName>
    </submittedName>
</protein>
<sequence length="490" mass="53075">MKLVVRVQYIGERARLLLREDQAAEYTRGLIDDLEWLGFPMPHEQKPIEKSGFMLCVWHVDRDSDLHHAIQSAFMKAKAEADSLIDRSIRYISLNEDGIMHTTSLGNKSFRPKTYNKHADFLIPNDPNTKPFGKAPKHPRLISQARMAVTPLSQRIAGADFSGHAGGSSGYHGEARDVDMPLTGAGSPGSGSDTSNNVLDVTQHTLQQLSQSSAFQSLLQRNGPAMPSIKLEPAPPPDLHSLSLPPTSPPAQPQIANLQALLEKAGVKSSSAQAFLSAHSNVSGQTRPGNGSAPMSDMNVNPFASNSASTAGPRLTLPVGSSASSHATPSTSRSLPFPLSRPTSTPPAPRGQAAHGATREIWDVRRQITALQAQENSLIAELKRLGQPVPPTESGNSSSGSDQRVRALEDEISALREELSREQQMRKVSEALLRAERVRRTEIENMMKDATRECKQPFVVPALLDAFMKIGQMTGDAIKDVHGGNVPMEL</sequence>
<accession>A0A5C2SPW3</accession>
<feature type="region of interest" description="Disordered" evidence="1">
    <location>
        <begin position="385"/>
        <end position="404"/>
    </location>
</feature>
<feature type="region of interest" description="Disordered" evidence="1">
    <location>
        <begin position="225"/>
        <end position="253"/>
    </location>
</feature>
<feature type="compositionally biased region" description="Polar residues" evidence="1">
    <location>
        <begin position="298"/>
        <end position="310"/>
    </location>
</feature>
<dbReference type="AlphaFoldDB" id="A0A5C2SPW3"/>
<name>A0A5C2SPW3_9APHY</name>
<reference evidence="2" key="1">
    <citation type="journal article" date="2018" name="Genome Biol. Evol.">
        <title>Genomics and development of Lentinus tigrinus, a white-rot wood-decaying mushroom with dimorphic fruiting bodies.</title>
        <authorList>
            <person name="Wu B."/>
            <person name="Xu Z."/>
            <person name="Knudson A."/>
            <person name="Carlson A."/>
            <person name="Chen N."/>
            <person name="Kovaka S."/>
            <person name="LaButti K."/>
            <person name="Lipzen A."/>
            <person name="Pennachio C."/>
            <person name="Riley R."/>
            <person name="Schakwitz W."/>
            <person name="Umezawa K."/>
            <person name="Ohm R.A."/>
            <person name="Grigoriev I.V."/>
            <person name="Nagy L.G."/>
            <person name="Gibbons J."/>
            <person name="Hibbett D."/>
        </authorList>
    </citation>
    <scope>NUCLEOTIDE SEQUENCE [LARGE SCALE GENOMIC DNA]</scope>
    <source>
        <strain evidence="2">ALCF2SS1-6</strain>
    </source>
</reference>
<dbReference type="EMBL" id="ML122252">
    <property type="protein sequence ID" value="RPD65378.1"/>
    <property type="molecule type" value="Genomic_DNA"/>
</dbReference>
<feature type="compositionally biased region" description="Polar residues" evidence="1">
    <location>
        <begin position="279"/>
        <end position="289"/>
    </location>
</feature>
<evidence type="ECO:0000256" key="1">
    <source>
        <dbReference type="SAM" id="MobiDB-lite"/>
    </source>
</evidence>
<feature type="region of interest" description="Disordered" evidence="1">
    <location>
        <begin position="279"/>
        <end position="356"/>
    </location>
</feature>
<feature type="compositionally biased region" description="Low complexity" evidence="1">
    <location>
        <begin position="321"/>
        <end position="334"/>
    </location>
</feature>
<evidence type="ECO:0000313" key="3">
    <source>
        <dbReference type="Proteomes" id="UP000313359"/>
    </source>
</evidence>
<proteinExistence type="predicted"/>
<feature type="compositionally biased region" description="Polar residues" evidence="1">
    <location>
        <begin position="393"/>
        <end position="402"/>
    </location>
</feature>
<gene>
    <name evidence="2" type="ORF">L227DRAFT_493687</name>
</gene>